<dbReference type="EMBL" id="AHON02000042">
    <property type="protein sequence ID" value="EKO33946.1"/>
    <property type="molecule type" value="Genomic_DNA"/>
</dbReference>
<protein>
    <submittedName>
        <fullName evidence="1">Uncharacterized protein</fullName>
    </submittedName>
</protein>
<reference evidence="1" key="1">
    <citation type="submission" date="2012-10" db="EMBL/GenBank/DDBJ databases">
        <authorList>
            <person name="Harkins D.M."/>
            <person name="Durkin A.S."/>
            <person name="Brinkac L.M."/>
            <person name="Haft D.H."/>
            <person name="Selengut J.D."/>
            <person name="Sanka R."/>
            <person name="DePew J."/>
            <person name="Purushe J."/>
            <person name="Matthias M.A."/>
            <person name="Vinetz J.M."/>
            <person name="Sutton G.G."/>
            <person name="Nierman W.C."/>
            <person name="Fouts D.E."/>
        </authorList>
    </citation>
    <scope>NUCLEOTIDE SEQUENCE [LARGE SCALE GENOMIC DNA]</scope>
    <source>
        <strain evidence="1">MOR084</strain>
    </source>
</reference>
<accession>A0A0E2BG90</accession>
<organism evidence="1 2">
    <name type="scientific">Leptospira santarosai str. MOR084</name>
    <dbReference type="NCBI Taxonomy" id="1049984"/>
    <lineage>
        <taxon>Bacteria</taxon>
        <taxon>Pseudomonadati</taxon>
        <taxon>Spirochaetota</taxon>
        <taxon>Spirochaetia</taxon>
        <taxon>Leptospirales</taxon>
        <taxon>Leptospiraceae</taxon>
        <taxon>Leptospira</taxon>
    </lineage>
</organism>
<evidence type="ECO:0000313" key="2">
    <source>
        <dbReference type="Proteomes" id="UP000006329"/>
    </source>
</evidence>
<gene>
    <name evidence="1" type="ORF">LEP1GSC179_2170</name>
</gene>
<dbReference type="AlphaFoldDB" id="A0A0E2BG90"/>
<keyword evidence="2" id="KW-1185">Reference proteome</keyword>
<comment type="caution">
    <text evidence="1">The sequence shown here is derived from an EMBL/GenBank/DDBJ whole genome shotgun (WGS) entry which is preliminary data.</text>
</comment>
<evidence type="ECO:0000313" key="1">
    <source>
        <dbReference type="EMBL" id="EKO33946.1"/>
    </source>
</evidence>
<dbReference type="Proteomes" id="UP000006329">
    <property type="component" value="Unassembled WGS sequence"/>
</dbReference>
<proteinExistence type="predicted"/>
<name>A0A0E2BG90_9LEPT</name>
<sequence>MPHFLWVVQHNVGSLQRKDESTVEARLSFPRATVGARLKLFLGQVLIFA</sequence>